<name>A0A6H0QXH2_CYHV2</name>
<feature type="region of interest" description="Disordered" evidence="1">
    <location>
        <begin position="396"/>
        <end position="442"/>
    </location>
</feature>
<evidence type="ECO:0000256" key="1">
    <source>
        <dbReference type="SAM" id="MobiDB-lite"/>
    </source>
</evidence>
<feature type="compositionally biased region" description="Low complexity" evidence="1">
    <location>
        <begin position="396"/>
        <end position="406"/>
    </location>
</feature>
<accession>A0A6H0QXH2</accession>
<proteinExistence type="predicted"/>
<feature type="compositionally biased region" description="Polar residues" evidence="1">
    <location>
        <begin position="300"/>
        <end position="311"/>
    </location>
</feature>
<organism evidence="2">
    <name type="scientific">Cyprinid herpesvirus 2</name>
    <name type="common">CyHV-2</name>
    <dbReference type="NCBI Taxonomy" id="317878"/>
    <lineage>
        <taxon>Viruses</taxon>
        <taxon>Duplodnaviria</taxon>
        <taxon>Heunggongvirae</taxon>
        <taxon>Peploviricota</taxon>
        <taxon>Herviviricetes</taxon>
        <taxon>Herpesvirales</taxon>
        <taxon>Alloherpesviridae</taxon>
        <taxon>Cyvirus</taxon>
        <taxon>Cyvirus cyprinidallo2</taxon>
    </lineage>
</organism>
<feature type="compositionally biased region" description="Basic and acidic residues" evidence="1">
    <location>
        <begin position="414"/>
        <end position="423"/>
    </location>
</feature>
<feature type="region of interest" description="Disordered" evidence="1">
    <location>
        <begin position="269"/>
        <end position="311"/>
    </location>
</feature>
<reference evidence="2" key="1">
    <citation type="submission" date="2019-10" db="EMBL/GenBank/DDBJ databases">
        <title>The complete genome of Cyprinid herpesvirus 2, a new strain isolated from Allogynogenetic crucian carp.</title>
        <authorList>
            <person name="Jiang Y."/>
            <person name="Wang H."/>
            <person name="Lu L."/>
        </authorList>
    </citation>
    <scope>NUCLEOTIDE SEQUENCE</scope>
    <source>
        <strain evidence="2">YC-01</strain>
    </source>
</reference>
<evidence type="ECO:0000313" key="2">
    <source>
        <dbReference type="EMBL" id="QIV66947.1"/>
    </source>
</evidence>
<sequence length="442" mass="48234">MGQTNDKYDGADLSVLPIHLTTPQTQAIKAVQSVRSINDVFRPSILPSQRRFSDGQTPPVPIRTVSLLNVNAVVPLPPTPSPGRPLSEEEAADLPMPPSPNTLLESRMVSAAASCIDLREQPIKASRVALRPPTTKPTPIPASCVDLRYRETTKTTTTTTTTTTSCLDLRYRADAAAAAASAKLTSRCTPRSNLTKLDNLHDPLGDLYAPRENLTESSAIAASELTLDDLLTMSGGARQRTSITSCASSSTSVEQPVQHKITKVQKMITRTRKKQDKTKQRQANNHHNKRGFMGRFRSTPDLSGTDSDSSECSLQTSFKAKSSVNLDKDINTSVLKLARELKDITGKIEALHVETMSMEESNAQINLLALERDMCLMSLKAAKQLKDDYLNQNQLKQQSQQLSKSSGCLNRRTPIYDHGDTGMRETGGGGGVKEEEEKGAYV</sequence>
<dbReference type="EMBL" id="MN593216">
    <property type="protein sequence ID" value="QIV66947.1"/>
    <property type="molecule type" value="Genomic_DNA"/>
</dbReference>
<feature type="compositionally biased region" description="Basic and acidic residues" evidence="1">
    <location>
        <begin position="432"/>
        <end position="442"/>
    </location>
</feature>
<protein>
    <submittedName>
        <fullName evidence="2">Protein ORF133</fullName>
    </submittedName>
</protein>